<dbReference type="InterPro" id="IPR012292">
    <property type="entry name" value="Globin/Proto"/>
</dbReference>
<dbReference type="PANTHER" id="PTHR47354">
    <property type="entry name" value="NADH OXIDOREDUCTASE HCR"/>
    <property type="match status" value="1"/>
</dbReference>
<accession>A0A4R2H5H6</accession>
<dbReference type="Pfam" id="PF00175">
    <property type="entry name" value="NAD_binding_1"/>
    <property type="match status" value="1"/>
</dbReference>
<dbReference type="PRINTS" id="PR00410">
    <property type="entry name" value="PHEHYDRXLASE"/>
</dbReference>
<evidence type="ECO:0000256" key="3">
    <source>
        <dbReference type="ARBA" id="ARBA00006401"/>
    </source>
</evidence>
<dbReference type="InterPro" id="IPR000971">
    <property type="entry name" value="Globin"/>
</dbReference>
<dbReference type="AlphaFoldDB" id="A0A4R2H5H6"/>
<keyword evidence="6" id="KW-0521">NADP</keyword>
<feature type="region of interest" description="Disordered" evidence="12">
    <location>
        <begin position="357"/>
        <end position="378"/>
    </location>
</feature>
<dbReference type="RefSeq" id="WP_132212591.1">
    <property type="nucleotide sequence ID" value="NZ_SLWN01000011.1"/>
</dbReference>
<dbReference type="PROSITE" id="PS51384">
    <property type="entry name" value="FAD_FR"/>
    <property type="match status" value="1"/>
</dbReference>
<keyword evidence="7" id="KW-0411">Iron-sulfur</keyword>
<keyword evidence="11" id="KW-0561">Oxygen transport</keyword>
<comment type="cofactor">
    <cofactor evidence="1">
        <name>heme b</name>
        <dbReference type="ChEBI" id="CHEBI:60344"/>
    </cofactor>
</comment>
<dbReference type="SUPFAM" id="SSF63380">
    <property type="entry name" value="Riboflavin synthase domain-like"/>
    <property type="match status" value="1"/>
</dbReference>
<comment type="catalytic activity">
    <reaction evidence="10">
        <text>2 nitric oxide + NADPH + 2 O2 = 2 nitrate + NADP(+) + H(+)</text>
        <dbReference type="Rhea" id="RHEA:19465"/>
        <dbReference type="ChEBI" id="CHEBI:15378"/>
        <dbReference type="ChEBI" id="CHEBI:15379"/>
        <dbReference type="ChEBI" id="CHEBI:16480"/>
        <dbReference type="ChEBI" id="CHEBI:17632"/>
        <dbReference type="ChEBI" id="CHEBI:57783"/>
        <dbReference type="ChEBI" id="CHEBI:58349"/>
        <dbReference type="EC" id="1.14.12.17"/>
    </reaction>
</comment>
<dbReference type="CDD" id="cd06187">
    <property type="entry name" value="O2ase_reductase_like"/>
    <property type="match status" value="1"/>
</dbReference>
<dbReference type="GO" id="GO:0051537">
    <property type="term" value="F:2 iron, 2 sulfur cluster binding"/>
    <property type="evidence" value="ECO:0007669"/>
    <property type="project" value="UniProtKB-KW"/>
</dbReference>
<comment type="catalytic activity">
    <reaction evidence="9">
        <text>2 nitric oxide + NADH + 2 O2 = 2 nitrate + NAD(+) + H(+)</text>
        <dbReference type="Rhea" id="RHEA:19469"/>
        <dbReference type="ChEBI" id="CHEBI:15378"/>
        <dbReference type="ChEBI" id="CHEBI:15379"/>
        <dbReference type="ChEBI" id="CHEBI:16480"/>
        <dbReference type="ChEBI" id="CHEBI:17632"/>
        <dbReference type="ChEBI" id="CHEBI:57540"/>
        <dbReference type="ChEBI" id="CHEBI:57945"/>
        <dbReference type="EC" id="1.14.12.17"/>
    </reaction>
</comment>
<dbReference type="InterPro" id="IPR001433">
    <property type="entry name" value="OxRdtase_FAD/NAD-bd"/>
</dbReference>
<dbReference type="PANTHER" id="PTHR47354:SF5">
    <property type="entry name" value="PROTEIN RFBI"/>
    <property type="match status" value="1"/>
</dbReference>
<keyword evidence="11" id="KW-0813">Transport</keyword>
<evidence type="ECO:0000256" key="2">
    <source>
        <dbReference type="ARBA" id="ARBA00001974"/>
    </source>
</evidence>
<dbReference type="InterPro" id="IPR039261">
    <property type="entry name" value="FNR_nucleotide-bd"/>
</dbReference>
<evidence type="ECO:0000256" key="4">
    <source>
        <dbReference type="ARBA" id="ARBA00012229"/>
    </source>
</evidence>
<dbReference type="EC" id="1.14.12.17" evidence="4"/>
<dbReference type="Gene3D" id="2.40.30.10">
    <property type="entry name" value="Translation factors"/>
    <property type="match status" value="1"/>
</dbReference>
<feature type="domain" description="Globin" evidence="13">
    <location>
        <begin position="1"/>
        <end position="131"/>
    </location>
</feature>
<reference evidence="15 16" key="1">
    <citation type="journal article" date="2015" name="Stand. Genomic Sci.">
        <title>Genomic Encyclopedia of Bacterial and Archaeal Type Strains, Phase III: the genomes of soil and plant-associated and newly described type strains.</title>
        <authorList>
            <person name="Whitman W.B."/>
            <person name="Woyke T."/>
            <person name="Klenk H.P."/>
            <person name="Zhou Y."/>
            <person name="Lilburn T.G."/>
            <person name="Beck B.J."/>
            <person name="De Vos P."/>
            <person name="Vandamme P."/>
            <person name="Eisen J.A."/>
            <person name="Garrity G."/>
            <person name="Hugenholtz P."/>
            <person name="Kyrpides N.C."/>
        </authorList>
    </citation>
    <scope>NUCLEOTIDE SEQUENCE [LARGE SCALE GENOMIC DNA]</scope>
    <source>
        <strain evidence="15 16">VKM Ac-2572</strain>
    </source>
</reference>
<comment type="similarity">
    <text evidence="3">In the C-terminal section; belongs to the flavoprotein pyridine nucleotide cytochrome reductase family.</text>
</comment>
<comment type="cofactor">
    <cofactor evidence="2">
        <name>FAD</name>
        <dbReference type="ChEBI" id="CHEBI:57692"/>
    </cofactor>
</comment>
<dbReference type="SUPFAM" id="SSF46458">
    <property type="entry name" value="Globin-like"/>
    <property type="match status" value="1"/>
</dbReference>
<dbReference type="InterPro" id="IPR050415">
    <property type="entry name" value="MRET"/>
</dbReference>
<dbReference type="InterPro" id="IPR017938">
    <property type="entry name" value="Riboflavin_synthase-like_b-brl"/>
</dbReference>
<dbReference type="InterPro" id="IPR008333">
    <property type="entry name" value="Cbr1-like_FAD-bd_dom"/>
</dbReference>
<keyword evidence="5" id="KW-0001">2Fe-2S</keyword>
<dbReference type="Proteomes" id="UP000294508">
    <property type="component" value="Unassembled WGS sequence"/>
</dbReference>
<feature type="compositionally biased region" description="Polar residues" evidence="12">
    <location>
        <begin position="367"/>
        <end position="378"/>
    </location>
</feature>
<evidence type="ECO:0000256" key="11">
    <source>
        <dbReference type="RuleBase" id="RU000356"/>
    </source>
</evidence>
<evidence type="ECO:0000256" key="1">
    <source>
        <dbReference type="ARBA" id="ARBA00001970"/>
    </source>
</evidence>
<comment type="caution">
    <text evidence="15">The sequence shown here is derived from an EMBL/GenBank/DDBJ whole genome shotgun (WGS) entry which is preliminary data.</text>
</comment>
<dbReference type="OrthoDB" id="3213438at2"/>
<evidence type="ECO:0000256" key="7">
    <source>
        <dbReference type="ARBA" id="ARBA00023014"/>
    </source>
</evidence>
<evidence type="ECO:0000256" key="10">
    <source>
        <dbReference type="ARBA" id="ARBA00049433"/>
    </source>
</evidence>
<dbReference type="Pfam" id="PF00042">
    <property type="entry name" value="Globin"/>
    <property type="match status" value="1"/>
</dbReference>
<evidence type="ECO:0000256" key="8">
    <source>
        <dbReference type="ARBA" id="ARBA00023027"/>
    </source>
</evidence>
<dbReference type="GO" id="GO:0019825">
    <property type="term" value="F:oxygen binding"/>
    <property type="evidence" value="ECO:0007669"/>
    <property type="project" value="InterPro"/>
</dbReference>
<keyword evidence="11" id="KW-0479">Metal-binding</keyword>
<dbReference type="GO" id="GO:0008941">
    <property type="term" value="F:nitric oxide dioxygenase NAD(P)H activity"/>
    <property type="evidence" value="ECO:0007669"/>
    <property type="project" value="UniProtKB-EC"/>
</dbReference>
<dbReference type="GO" id="GO:0005344">
    <property type="term" value="F:oxygen carrier activity"/>
    <property type="evidence" value="ECO:0007669"/>
    <property type="project" value="UniProtKB-KW"/>
</dbReference>
<evidence type="ECO:0000256" key="5">
    <source>
        <dbReference type="ARBA" id="ARBA00022714"/>
    </source>
</evidence>
<evidence type="ECO:0000256" key="6">
    <source>
        <dbReference type="ARBA" id="ARBA00022857"/>
    </source>
</evidence>
<sequence length="378" mass="40765">MDPVALKNSWAVVAKSGDEVPLFFYSHLFLSHPEVREMFPVSMAAQRDKLVGALGAVVSNVAQVDEVVPFLQQLGRDHRRFGAVAEHYSAVGGSLLATLQHFLGAAWTAELAADWAEAYGLVATVMVQAAEEAAEDSPAWWSGEVLGVDRRTMDVTIVQIRPERPLDYQPGQSVALEIPYRPRRWRYYSPASAPRDDGSFELHIGLVPGGQVSGPAVRSLKRGDPVRLGAPVGDSLKLPAGGQDILMVAGGTGLAPFRAMLEQLDRRTQPAEVPRVHLFHGARMPWNLYEHKQLSNLTQRPWFRYTGVVSDDKSFPGPRGPVGTVAADHGPWAGHTALVCGSPGMVRQTVEELTGAGVPAADIRTESLGTTTSAGGQQ</sequence>
<keyword evidence="8" id="KW-0520">NAD</keyword>
<evidence type="ECO:0000259" key="13">
    <source>
        <dbReference type="PROSITE" id="PS01033"/>
    </source>
</evidence>
<evidence type="ECO:0000313" key="15">
    <source>
        <dbReference type="EMBL" id="TCO21208.1"/>
    </source>
</evidence>
<dbReference type="GO" id="GO:0020037">
    <property type="term" value="F:heme binding"/>
    <property type="evidence" value="ECO:0007669"/>
    <property type="project" value="InterPro"/>
</dbReference>
<evidence type="ECO:0000256" key="12">
    <source>
        <dbReference type="SAM" id="MobiDB-lite"/>
    </source>
</evidence>
<keyword evidence="16" id="KW-1185">Reference proteome</keyword>
<dbReference type="Gene3D" id="1.10.490.10">
    <property type="entry name" value="Globins"/>
    <property type="match status" value="1"/>
</dbReference>
<comment type="similarity">
    <text evidence="11">Belongs to the globin family.</text>
</comment>
<dbReference type="Pfam" id="PF00970">
    <property type="entry name" value="FAD_binding_6"/>
    <property type="match status" value="1"/>
</dbReference>
<dbReference type="Gene3D" id="3.40.50.80">
    <property type="entry name" value="Nucleotide-binding domain of ferredoxin-NADP reductase (FNR) module"/>
    <property type="match status" value="1"/>
</dbReference>
<evidence type="ECO:0000256" key="9">
    <source>
        <dbReference type="ARBA" id="ARBA00048649"/>
    </source>
</evidence>
<dbReference type="PRINTS" id="PR00371">
    <property type="entry name" value="FPNCR"/>
</dbReference>
<dbReference type="InterPro" id="IPR017927">
    <property type="entry name" value="FAD-bd_FR_type"/>
</dbReference>
<gene>
    <name evidence="15" type="ORF">EV652_111115</name>
</gene>
<dbReference type="InterPro" id="IPR009050">
    <property type="entry name" value="Globin-like_sf"/>
</dbReference>
<dbReference type="InterPro" id="IPR001709">
    <property type="entry name" value="Flavoprot_Pyr_Nucl_cyt_Rdtase"/>
</dbReference>
<feature type="domain" description="FAD-binding FR-type" evidence="14">
    <location>
        <begin position="138"/>
        <end position="238"/>
    </location>
</feature>
<evidence type="ECO:0000313" key="16">
    <source>
        <dbReference type="Proteomes" id="UP000294508"/>
    </source>
</evidence>
<protein>
    <recommendedName>
        <fullName evidence="4">nitric oxide dioxygenase</fullName>
        <ecNumber evidence="4">1.14.12.17</ecNumber>
    </recommendedName>
</protein>
<name>A0A4R2H5H6_9ACTN</name>
<dbReference type="CDD" id="cd19753">
    <property type="entry name" value="Mb-like_oxidoreductase"/>
    <property type="match status" value="1"/>
</dbReference>
<keyword evidence="11" id="KW-0349">Heme</keyword>
<proteinExistence type="inferred from homology"/>
<dbReference type="SUPFAM" id="SSF52343">
    <property type="entry name" value="Ferredoxin reductase-like, C-terminal NADP-linked domain"/>
    <property type="match status" value="1"/>
</dbReference>
<keyword evidence="11" id="KW-0408">Iron</keyword>
<organism evidence="15 16">
    <name type="scientific">Kribbella steppae</name>
    <dbReference type="NCBI Taxonomy" id="2512223"/>
    <lineage>
        <taxon>Bacteria</taxon>
        <taxon>Bacillati</taxon>
        <taxon>Actinomycetota</taxon>
        <taxon>Actinomycetes</taxon>
        <taxon>Propionibacteriales</taxon>
        <taxon>Kribbellaceae</taxon>
        <taxon>Kribbella</taxon>
    </lineage>
</organism>
<evidence type="ECO:0000259" key="14">
    <source>
        <dbReference type="PROSITE" id="PS51384"/>
    </source>
</evidence>
<dbReference type="EMBL" id="SLWN01000011">
    <property type="protein sequence ID" value="TCO21208.1"/>
    <property type="molecule type" value="Genomic_DNA"/>
</dbReference>
<dbReference type="PROSITE" id="PS01033">
    <property type="entry name" value="GLOBIN"/>
    <property type="match status" value="1"/>
</dbReference>